<dbReference type="STRING" id="1416801.SAMN05192553_11053"/>
<feature type="domain" description="Response regulatory" evidence="2">
    <location>
        <begin position="6"/>
        <end position="129"/>
    </location>
</feature>
<dbReference type="AlphaFoldDB" id="A0A1H7B8P6"/>
<keyword evidence="1" id="KW-0597">Phosphoprotein</keyword>
<evidence type="ECO:0000313" key="4">
    <source>
        <dbReference type="Proteomes" id="UP000199403"/>
    </source>
</evidence>
<dbReference type="OrthoDB" id="1524091at2"/>
<dbReference type="SMART" id="SM00448">
    <property type="entry name" value="REC"/>
    <property type="match status" value="1"/>
</dbReference>
<keyword evidence="4" id="KW-1185">Reference proteome</keyword>
<dbReference type="SUPFAM" id="SSF52172">
    <property type="entry name" value="CheY-like"/>
    <property type="match status" value="1"/>
</dbReference>
<gene>
    <name evidence="3" type="ORF">SAMN05192553_11053</name>
</gene>
<dbReference type="PANTHER" id="PTHR44520:SF2">
    <property type="entry name" value="RESPONSE REGULATOR RCP1"/>
    <property type="match status" value="1"/>
</dbReference>
<name>A0A1H7B8P6_9BACT</name>
<dbReference type="PROSITE" id="PS50110">
    <property type="entry name" value="RESPONSE_REGULATORY"/>
    <property type="match status" value="1"/>
</dbReference>
<evidence type="ECO:0000259" key="2">
    <source>
        <dbReference type="PROSITE" id="PS50110"/>
    </source>
</evidence>
<evidence type="ECO:0000256" key="1">
    <source>
        <dbReference type="PROSITE-ProRule" id="PRU00169"/>
    </source>
</evidence>
<dbReference type="InterPro" id="IPR052893">
    <property type="entry name" value="TCS_response_regulator"/>
</dbReference>
<feature type="modified residue" description="4-aspartylphosphate" evidence="1">
    <location>
        <position position="61"/>
    </location>
</feature>
<dbReference type="RefSeq" id="WP_092178311.1">
    <property type="nucleotide sequence ID" value="NZ_FNZH01000010.1"/>
</dbReference>
<dbReference type="EMBL" id="FNZH01000010">
    <property type="protein sequence ID" value="SEJ73516.1"/>
    <property type="molecule type" value="Genomic_DNA"/>
</dbReference>
<dbReference type="Proteomes" id="UP000199403">
    <property type="component" value="Unassembled WGS sequence"/>
</dbReference>
<dbReference type="InterPro" id="IPR011006">
    <property type="entry name" value="CheY-like_superfamily"/>
</dbReference>
<dbReference type="InterPro" id="IPR001789">
    <property type="entry name" value="Sig_transdc_resp-reg_receiver"/>
</dbReference>
<dbReference type="CDD" id="cd00156">
    <property type="entry name" value="REC"/>
    <property type="match status" value="1"/>
</dbReference>
<sequence>MKQKLETIIVDDDILTLHYIKKIVKTSPIGGPIHTSENGKLAFDVLESRNADFDSILVFLDINMPVMDGWSFLEMLQEKDYKDKIQVVMVTSSTDPADKAKSNKYPQVIGYLEKPVYPQVFTEIYDLFDKNIVLTKNKRNLN</sequence>
<protein>
    <submittedName>
        <fullName evidence="3">Response regulator receiver domain-containing protein</fullName>
    </submittedName>
</protein>
<dbReference type="Gene3D" id="3.40.50.2300">
    <property type="match status" value="1"/>
</dbReference>
<dbReference type="PANTHER" id="PTHR44520">
    <property type="entry name" value="RESPONSE REGULATOR RCP1-RELATED"/>
    <property type="match status" value="1"/>
</dbReference>
<proteinExistence type="predicted"/>
<reference evidence="4" key="1">
    <citation type="submission" date="2016-10" db="EMBL/GenBank/DDBJ databases">
        <authorList>
            <person name="Varghese N."/>
            <person name="Submissions S."/>
        </authorList>
    </citation>
    <scope>NUCLEOTIDE SEQUENCE [LARGE SCALE GENOMIC DNA]</scope>
    <source>
        <strain evidence="4">IBRC-M 10761</strain>
    </source>
</reference>
<evidence type="ECO:0000313" key="3">
    <source>
        <dbReference type="EMBL" id="SEJ73516.1"/>
    </source>
</evidence>
<dbReference type="Pfam" id="PF00072">
    <property type="entry name" value="Response_reg"/>
    <property type="match status" value="1"/>
</dbReference>
<organism evidence="3 4">
    <name type="scientific">Cyclobacterium xiamenense</name>
    <dbReference type="NCBI Taxonomy" id="1297121"/>
    <lineage>
        <taxon>Bacteria</taxon>
        <taxon>Pseudomonadati</taxon>
        <taxon>Bacteroidota</taxon>
        <taxon>Cytophagia</taxon>
        <taxon>Cytophagales</taxon>
        <taxon>Cyclobacteriaceae</taxon>
        <taxon>Cyclobacterium</taxon>
    </lineage>
</organism>
<accession>A0A1H7B8P6</accession>
<dbReference type="GO" id="GO:0000160">
    <property type="term" value="P:phosphorelay signal transduction system"/>
    <property type="evidence" value="ECO:0007669"/>
    <property type="project" value="InterPro"/>
</dbReference>